<comment type="caution">
    <text evidence="1">The sequence shown here is derived from an EMBL/GenBank/DDBJ whole genome shotgun (WGS) entry which is preliminary data.</text>
</comment>
<organism evidence="1 2">
    <name type="scientific">Blattamonas nauphoetae</name>
    <dbReference type="NCBI Taxonomy" id="2049346"/>
    <lineage>
        <taxon>Eukaryota</taxon>
        <taxon>Metamonada</taxon>
        <taxon>Preaxostyla</taxon>
        <taxon>Oxymonadida</taxon>
        <taxon>Blattamonas</taxon>
    </lineage>
</organism>
<protein>
    <submittedName>
        <fullName evidence="1">Uncharacterized protein</fullName>
    </submittedName>
</protein>
<dbReference type="Proteomes" id="UP001281761">
    <property type="component" value="Unassembled WGS sequence"/>
</dbReference>
<gene>
    <name evidence="1" type="ORF">BLNAU_9657</name>
</gene>
<reference evidence="1 2" key="1">
    <citation type="journal article" date="2022" name="bioRxiv">
        <title>Genomics of Preaxostyla Flagellates Illuminates Evolutionary Transitions and the Path Towards Mitochondrial Loss.</title>
        <authorList>
            <person name="Novak L.V.F."/>
            <person name="Treitli S.C."/>
            <person name="Pyrih J."/>
            <person name="Halakuc P."/>
            <person name="Pipaliya S.V."/>
            <person name="Vacek V."/>
            <person name="Brzon O."/>
            <person name="Soukal P."/>
            <person name="Eme L."/>
            <person name="Dacks J.B."/>
            <person name="Karnkowska A."/>
            <person name="Elias M."/>
            <person name="Hampl V."/>
        </authorList>
    </citation>
    <scope>NUCLEOTIDE SEQUENCE [LARGE SCALE GENOMIC DNA]</scope>
    <source>
        <strain evidence="1">NAU3</strain>
        <tissue evidence="1">Gut</tissue>
    </source>
</reference>
<dbReference type="EMBL" id="JARBJD010000067">
    <property type="protein sequence ID" value="KAK2955429.1"/>
    <property type="molecule type" value="Genomic_DNA"/>
</dbReference>
<evidence type="ECO:0000313" key="1">
    <source>
        <dbReference type="EMBL" id="KAK2955429.1"/>
    </source>
</evidence>
<accession>A0ABQ9XVB4</accession>
<evidence type="ECO:0000313" key="2">
    <source>
        <dbReference type="Proteomes" id="UP001281761"/>
    </source>
</evidence>
<sequence>MFSASLTSDTANLFLCFPPPLVIRFFLPLLWAGSEHDDMVAPLKLMLTTLVLVTAPSGDCLSLKELYRSVRDIPGMKFEWKVNVGVCEEIGEHEHYFGSDAHVKEGNGTWSEIKPYSVISPASFRTLHSARLMEWFVEAVIGTELLRNEHPSAPPLTFENIRIDSSSTIVITFPSSPDEPSISGSLSSDISSLCSFFLHIHRTFEQHNRLILPLDPAQSNIVFARIMVALVEQFVASGDLILPNSSPTDHSQYFADYCRDLDRTADLSSDPFRLHNLTASFTRLVLHTDDQNSIVLPSHSFLCGDAVEHSEQLLDAVKKIKETLSMEKVWNAFSDWLEWWTMMETIEKDPKLGTDLSFLQSSCFRATLLSLQTKHQLIANPPQIEENNESDSPPFWMPDDLSLRSQAISAFTNLTFNLHSTLSHQTSSTRSSSHASTISTQTSFPSDHCPPIISHSLSIHYFAPMRQKLEVTTFQAAFQRLDHKILQNQQDSPPSWAKPPFFDGLAVKMMKTKMIIQFISNAFRFILKEEGLKIRKEQQVYIQLRHFGVHLSIGRNVRFQA</sequence>
<proteinExistence type="predicted"/>
<keyword evidence="2" id="KW-1185">Reference proteome</keyword>
<name>A0ABQ9XVB4_9EUKA</name>